<feature type="region of interest" description="Disordered" evidence="1">
    <location>
        <begin position="162"/>
        <end position="190"/>
    </location>
</feature>
<protein>
    <submittedName>
        <fullName evidence="3">DUF1190 domain-containing protein</fullName>
    </submittedName>
</protein>
<evidence type="ECO:0000313" key="3">
    <source>
        <dbReference type="EMBL" id="WFE89630.1"/>
    </source>
</evidence>
<feature type="compositionally biased region" description="Low complexity" evidence="1">
    <location>
        <begin position="181"/>
        <end position="190"/>
    </location>
</feature>
<organism evidence="3 4">
    <name type="scientific">Roseibium porphyridii</name>
    <dbReference type="NCBI Taxonomy" id="2866279"/>
    <lineage>
        <taxon>Bacteria</taxon>
        <taxon>Pseudomonadati</taxon>
        <taxon>Pseudomonadota</taxon>
        <taxon>Alphaproteobacteria</taxon>
        <taxon>Hyphomicrobiales</taxon>
        <taxon>Stappiaceae</taxon>
        <taxon>Roseibium</taxon>
    </lineage>
</organism>
<dbReference type="EMBL" id="CP120863">
    <property type="protein sequence ID" value="WFE89630.1"/>
    <property type="molecule type" value="Genomic_DNA"/>
</dbReference>
<evidence type="ECO:0000256" key="2">
    <source>
        <dbReference type="SAM" id="SignalP"/>
    </source>
</evidence>
<dbReference type="PROSITE" id="PS51257">
    <property type="entry name" value="PROKAR_LIPOPROTEIN"/>
    <property type="match status" value="1"/>
</dbReference>
<feature type="chain" id="PRO_5045583955" evidence="2">
    <location>
        <begin position="21"/>
        <end position="190"/>
    </location>
</feature>
<dbReference type="Pfam" id="PF06693">
    <property type="entry name" value="DUF1190"/>
    <property type="match status" value="1"/>
</dbReference>
<sequence>MKRSKSIKLVVMATTSVTLASCSDEPDLEGRVYKTEEECVTDSFVPDEVCAQVISAGKQIHQTSGPRYNTVNLCDEQHGNNSCLFETESGRDFYSPQPSGYFVTGALAGLTGAVASQALMNNIRPVYPERGSRRYYTSGGYYVGSYSGGSWRTYNDAVKTAPKPARVQTRTSVASRGGFGSRSSSGSRGG</sequence>
<proteinExistence type="predicted"/>
<evidence type="ECO:0000256" key="1">
    <source>
        <dbReference type="SAM" id="MobiDB-lite"/>
    </source>
</evidence>
<feature type="signal peptide" evidence="2">
    <location>
        <begin position="1"/>
        <end position="20"/>
    </location>
</feature>
<evidence type="ECO:0000313" key="4">
    <source>
        <dbReference type="Proteomes" id="UP001209803"/>
    </source>
</evidence>
<keyword evidence="4" id="KW-1185">Reference proteome</keyword>
<dbReference type="Proteomes" id="UP001209803">
    <property type="component" value="Chromosome"/>
</dbReference>
<gene>
    <name evidence="3" type="ORF">K1718_26330</name>
</gene>
<name>A0ABY8F8N4_9HYPH</name>
<reference evidence="3 4" key="1">
    <citation type="submission" date="2023-03" db="EMBL/GenBank/DDBJ databases">
        <title>Roseibium porphyridii sp. nov. and Roseibium rhodosorbium sp. nov. isolated from marine algae, Porphyridium cruentum and Rhodosorus marinus, respectively.</title>
        <authorList>
            <person name="Lee M.W."/>
            <person name="Choi B.J."/>
            <person name="Lee J.K."/>
            <person name="Choi D.G."/>
            <person name="Baek J.H."/>
            <person name="Bayburt H."/>
            <person name="Kim J.M."/>
            <person name="Han D.M."/>
            <person name="Kim K.H."/>
            <person name="Jeon C.O."/>
        </authorList>
    </citation>
    <scope>NUCLEOTIDE SEQUENCE [LARGE SCALE GENOMIC DNA]</scope>
    <source>
        <strain evidence="3 4">KMA01</strain>
    </source>
</reference>
<dbReference type="InterPro" id="IPR009576">
    <property type="entry name" value="Biofilm_formation_YgiB"/>
</dbReference>
<dbReference type="RefSeq" id="WP_152503894.1">
    <property type="nucleotide sequence ID" value="NZ_CP120863.1"/>
</dbReference>
<keyword evidence="2" id="KW-0732">Signal</keyword>
<accession>A0ABY8F8N4</accession>